<reference evidence="3" key="1">
    <citation type="submission" date="2019-10" db="EMBL/GenBank/DDBJ databases">
        <title>Antimicrobial potential of Antarctic Bacteria.</title>
        <authorList>
            <person name="Benaud N."/>
            <person name="Edwards R.J."/>
            <person name="Ferrari B.C."/>
        </authorList>
    </citation>
    <scope>NUCLEOTIDE SEQUENCE [LARGE SCALE GENOMIC DNA]</scope>
    <source>
        <strain evidence="3">NBH77</strain>
    </source>
</reference>
<sequence length="422" mass="44139">MSICEPGAGVYDTRDIRVDTGELVSCEPCADLVRGGDGGHREIPSVRPFGRCRPPSCGRSAPLLRRRRPRLARHRPDAARAARPVADLLERGAVNGRSTASARPVVTVLGSSGFVGSAVLAALATRPVRLRAVARGPSAVPHGAATVDVRQADLSSGALPEAVAGSDVVVCLVTHSGGWRAAESDPESARVNVGIMRDLLAALGAERPAGPPPLVVYAGAASQVGLPPRSVLDGSEQDRPATEYDRQKLAAEELLMAADAEGTVRGVSLRLPTVFGEACAPGARDRGVVSAMIRRALRQEPLTMWHDGTVKRDLVHVADVADAFAAAIDRPSPLTGRHWLLGAGRGDALGDVFHEVARIVAARTGRRPVPVVSVDAPADAPATDFADVTIDSSPFRAATGWSPRLPLREGLDRTVAALSQES</sequence>
<name>A0ABX6RUL2_9ACTN</name>
<protein>
    <submittedName>
        <fullName evidence="2">NAD-dependent epimerase/dehydratase family protein</fullName>
    </submittedName>
</protein>
<evidence type="ECO:0000259" key="1">
    <source>
        <dbReference type="Pfam" id="PF01370"/>
    </source>
</evidence>
<dbReference type="SUPFAM" id="SSF51735">
    <property type="entry name" value="NAD(P)-binding Rossmann-fold domains"/>
    <property type="match status" value="1"/>
</dbReference>
<feature type="domain" description="NAD-dependent epimerase/dehydratase" evidence="1">
    <location>
        <begin position="106"/>
        <end position="342"/>
    </location>
</feature>
<dbReference type="Proteomes" id="UP000515764">
    <property type="component" value="Chromosome"/>
</dbReference>
<dbReference type="PANTHER" id="PTHR43245">
    <property type="entry name" value="BIFUNCTIONAL POLYMYXIN RESISTANCE PROTEIN ARNA"/>
    <property type="match status" value="1"/>
</dbReference>
<organism evidence="2 3">
    <name type="scientific">Streptomyces rutgersensis</name>
    <dbReference type="NCBI Taxonomy" id="53451"/>
    <lineage>
        <taxon>Bacteria</taxon>
        <taxon>Bacillati</taxon>
        <taxon>Actinomycetota</taxon>
        <taxon>Actinomycetes</taxon>
        <taxon>Kitasatosporales</taxon>
        <taxon>Streptomycetaceae</taxon>
        <taxon>Streptomyces</taxon>
        <taxon>Streptomyces diastaticus group</taxon>
    </lineage>
</organism>
<dbReference type="InterPro" id="IPR036291">
    <property type="entry name" value="NAD(P)-bd_dom_sf"/>
</dbReference>
<evidence type="ECO:0000313" key="2">
    <source>
        <dbReference type="EMBL" id="QNE84412.1"/>
    </source>
</evidence>
<proteinExistence type="predicted"/>
<dbReference type="EMBL" id="CP045704">
    <property type="protein sequence ID" value="QNE84412.1"/>
    <property type="molecule type" value="Genomic_DNA"/>
</dbReference>
<accession>A0ABX6RUL2</accession>
<evidence type="ECO:0000313" key="3">
    <source>
        <dbReference type="Proteomes" id="UP000515764"/>
    </source>
</evidence>
<dbReference type="InterPro" id="IPR001509">
    <property type="entry name" value="Epimerase_deHydtase"/>
</dbReference>
<dbReference type="Gene3D" id="3.40.50.720">
    <property type="entry name" value="NAD(P)-binding Rossmann-like Domain"/>
    <property type="match status" value="1"/>
</dbReference>
<gene>
    <name evidence="2" type="ORF">F0345_27615</name>
</gene>
<dbReference type="Pfam" id="PF01370">
    <property type="entry name" value="Epimerase"/>
    <property type="match status" value="1"/>
</dbReference>
<keyword evidence="3" id="KW-1185">Reference proteome</keyword>
<dbReference type="InterPro" id="IPR050177">
    <property type="entry name" value="Lipid_A_modif_metabolic_enz"/>
</dbReference>